<keyword evidence="3 4" id="KW-0378">Hydrolase</keyword>
<protein>
    <recommendedName>
        <fullName evidence="4">Carboxylic ester hydrolase</fullName>
        <ecNumber evidence="4">3.1.1.-</ecNumber>
    </recommendedName>
</protein>
<dbReference type="InterPro" id="IPR002018">
    <property type="entry name" value="CarbesteraseB"/>
</dbReference>
<reference evidence="7" key="1">
    <citation type="submission" date="2022-11" db="UniProtKB">
        <authorList>
            <consortium name="WormBaseParasite"/>
        </authorList>
    </citation>
    <scope>IDENTIFICATION</scope>
</reference>
<keyword evidence="4" id="KW-0732">Signal</keyword>
<keyword evidence="2" id="KW-0719">Serine esterase</keyword>
<dbReference type="SUPFAM" id="SSF53474">
    <property type="entry name" value="alpha/beta-Hydrolases"/>
    <property type="match status" value="1"/>
</dbReference>
<dbReference type="PROSITE" id="PS00122">
    <property type="entry name" value="CARBOXYLESTERASE_B_1"/>
    <property type="match status" value="1"/>
</dbReference>
<dbReference type="GO" id="GO:0052689">
    <property type="term" value="F:carboxylic ester hydrolase activity"/>
    <property type="evidence" value="ECO:0007669"/>
    <property type="project" value="UniProtKB-KW"/>
</dbReference>
<evidence type="ECO:0000313" key="6">
    <source>
        <dbReference type="Proteomes" id="UP000887566"/>
    </source>
</evidence>
<sequence>MIAGTAKPTIIIVIFYELLVLVSSENSFESRQLSTGSILGRKLQTRVNTTAYVYLGIPYGEAPIGDLRYRAPVPKRAWSGQLDVQQYKAACLQNSSTDGNLANITVMSEDCLLMNVFTSENCLRLSESCSVLYYIHGGQWNYDSPTMFDVEFLTENFATEDLVLITVTYRLGSFGFFNTGKKTSVDKNAALLDVTEGLRWVQREVHIFGGDKNRVTIMGHSSGALMVDLLSLAPSTVGLFNQIVIMSATLDASTPKKDSNVLESRALAVKAGCARLSSSWDDDNDVEATLACMRSRNGRYLLLMQRELEEENFMFSGPSFDDENGFITDEIRVLQQNRKPYRCLAGTLSTEFSEMIKLGLIQSSTLNYQMLQITCEKMAESHGYRYVKEVGMACANDYSKRPNDIDSLMDDTLFFVPLYETGEGLRSKGASVFKYSFEYEDIGDALLKAFPIKLMHSFDLVYVMGLRAGKFTPKDEKIRKIYTSAFVNFAKTGDPSMINADKWQPTDDRNNYFKINFDENLKMPGNRNGYHADAVKFWTVTAKKLDDDLAANATRKLSVGIDLSATSWPSYLKLHSYVSAFAILQHLHSNSHRYLDHSVAFWPADSYGCGGTITLVGYDATYGGDFTTLSFKYYQSQPQNLFSISQRLKLLYVT</sequence>
<dbReference type="EC" id="3.1.1.-" evidence="4"/>
<proteinExistence type="inferred from homology"/>
<keyword evidence="6" id="KW-1185">Reference proteome</keyword>
<feature type="chain" id="PRO_5038154203" description="Carboxylic ester hydrolase" evidence="4">
    <location>
        <begin position="25"/>
        <end position="654"/>
    </location>
</feature>
<dbReference type="Proteomes" id="UP000887566">
    <property type="component" value="Unplaced"/>
</dbReference>
<evidence type="ECO:0000256" key="1">
    <source>
        <dbReference type="ARBA" id="ARBA00005964"/>
    </source>
</evidence>
<evidence type="ECO:0000313" key="7">
    <source>
        <dbReference type="WBParaSite" id="PSAMB.scaffold11173size4845.g33943.t1"/>
    </source>
</evidence>
<dbReference type="PANTHER" id="PTHR45580:SF6">
    <property type="entry name" value="CARBOXYLESTERASE TYPE B DOMAIN-CONTAINING PROTEIN"/>
    <property type="match status" value="1"/>
</dbReference>
<feature type="signal peptide" evidence="4">
    <location>
        <begin position="1"/>
        <end position="24"/>
    </location>
</feature>
<dbReference type="Gene3D" id="3.40.50.1820">
    <property type="entry name" value="alpha/beta hydrolase"/>
    <property type="match status" value="1"/>
</dbReference>
<comment type="similarity">
    <text evidence="1 4">Belongs to the type-B carboxylesterase/lipase family.</text>
</comment>
<dbReference type="InterPro" id="IPR029058">
    <property type="entry name" value="AB_hydrolase_fold"/>
</dbReference>
<evidence type="ECO:0000256" key="4">
    <source>
        <dbReference type="RuleBase" id="RU361235"/>
    </source>
</evidence>
<feature type="domain" description="Carboxylesterase type B" evidence="5">
    <location>
        <begin position="31"/>
        <end position="538"/>
    </location>
</feature>
<organism evidence="6 7">
    <name type="scientific">Plectus sambesii</name>
    <dbReference type="NCBI Taxonomy" id="2011161"/>
    <lineage>
        <taxon>Eukaryota</taxon>
        <taxon>Metazoa</taxon>
        <taxon>Ecdysozoa</taxon>
        <taxon>Nematoda</taxon>
        <taxon>Chromadorea</taxon>
        <taxon>Plectida</taxon>
        <taxon>Plectina</taxon>
        <taxon>Plectoidea</taxon>
        <taxon>Plectidae</taxon>
        <taxon>Plectus</taxon>
    </lineage>
</organism>
<dbReference type="AlphaFoldDB" id="A0A914UNJ2"/>
<dbReference type="InterPro" id="IPR019826">
    <property type="entry name" value="Carboxylesterase_B_AS"/>
</dbReference>
<evidence type="ECO:0000256" key="2">
    <source>
        <dbReference type="ARBA" id="ARBA00022487"/>
    </source>
</evidence>
<evidence type="ECO:0000259" key="5">
    <source>
        <dbReference type="Pfam" id="PF00135"/>
    </source>
</evidence>
<dbReference type="PANTHER" id="PTHR45580">
    <property type="entry name" value="PROTEIN CBG05369"/>
    <property type="match status" value="1"/>
</dbReference>
<accession>A0A914UNJ2</accession>
<name>A0A914UNJ2_9BILA</name>
<dbReference type="Pfam" id="PF00135">
    <property type="entry name" value="COesterase"/>
    <property type="match status" value="1"/>
</dbReference>
<evidence type="ECO:0000256" key="3">
    <source>
        <dbReference type="ARBA" id="ARBA00022801"/>
    </source>
</evidence>
<dbReference type="WBParaSite" id="PSAMB.scaffold11173size4845.g33943.t1">
    <property type="protein sequence ID" value="PSAMB.scaffold11173size4845.g33943.t1"/>
    <property type="gene ID" value="PSAMB.scaffold11173size4845.g33943"/>
</dbReference>